<sequence>MRICIVTWEYPPNIVGGLSIHCKGLAEALAKIGEEVDVITVGDRDEVINGVNIYRVSPPYHSHFLTRILLMAEELEKKVGIVDKDYDVIHCHDWMTHFVGANLKHNRKIAYVQSIHSTEMGRCGGINSEDSSLIHHLEWLSTYESCQVITVSRALKEEVCSIFSTPWDKVNVIYNGINPEEFDLNLSYEEKINFRRSIGVHDNEIMLLYVGRLTYQKGVEYLIRAMPILLSKYNIRLVIAGNGDMANYLKDLCNWLNVGHKVNFLGFVNGERLKYLYNSADLTVIPSIYEPFGIVALEAMASGCPVVASSVGGLREIIQHEYNGIWVYPGNPESIAWGVSRVLDDEGLRNYIVKNAKKDAYTKYSWINIAKETVKVYKKAIEMMSYGKPLG</sequence>
<dbReference type="STRING" id="573063.Metin_0252"/>
<feature type="domain" description="Glycosyl transferase family 1" evidence="1">
    <location>
        <begin position="193"/>
        <end position="358"/>
    </location>
</feature>
<feature type="domain" description="Glycosyltransferase subfamily 4-like N-terminal" evidence="2">
    <location>
        <begin position="15"/>
        <end position="180"/>
    </location>
</feature>
<evidence type="ECO:0000259" key="1">
    <source>
        <dbReference type="Pfam" id="PF00534"/>
    </source>
</evidence>
<dbReference type="EMBL" id="CP002009">
    <property type="protein sequence ID" value="ADG12922.1"/>
    <property type="molecule type" value="Genomic_DNA"/>
</dbReference>
<gene>
    <name evidence="3" type="ordered locus">Metin_0252</name>
</gene>
<dbReference type="Gene3D" id="3.40.50.2000">
    <property type="entry name" value="Glycogen Phosphorylase B"/>
    <property type="match status" value="2"/>
</dbReference>
<dbReference type="InterPro" id="IPR001296">
    <property type="entry name" value="Glyco_trans_1"/>
</dbReference>
<keyword evidence="4" id="KW-1185">Reference proteome</keyword>
<organism evidence="3 4">
    <name type="scientific">Methanocaldococcus infernus (strain DSM 11812 / JCM 15783 / ME)</name>
    <dbReference type="NCBI Taxonomy" id="573063"/>
    <lineage>
        <taxon>Archaea</taxon>
        <taxon>Methanobacteriati</taxon>
        <taxon>Methanobacteriota</taxon>
        <taxon>Methanomada group</taxon>
        <taxon>Methanococci</taxon>
        <taxon>Methanococcales</taxon>
        <taxon>Methanocaldococcaceae</taxon>
        <taxon>Methanocaldococcus</taxon>
    </lineage>
</organism>
<dbReference type="CDD" id="cd03801">
    <property type="entry name" value="GT4_PimA-like"/>
    <property type="match status" value="1"/>
</dbReference>
<evidence type="ECO:0000313" key="3">
    <source>
        <dbReference type="EMBL" id="ADG12922.1"/>
    </source>
</evidence>
<dbReference type="AlphaFoldDB" id="D5VQR9"/>
<protein>
    <submittedName>
        <fullName evidence="3">Glycosyl transferase group 1</fullName>
    </submittedName>
</protein>
<dbReference type="Pfam" id="PF13439">
    <property type="entry name" value="Glyco_transf_4"/>
    <property type="match status" value="1"/>
</dbReference>
<dbReference type="KEGG" id="mif:Metin_0252"/>
<dbReference type="PANTHER" id="PTHR45947:SF3">
    <property type="entry name" value="SULFOQUINOVOSYL TRANSFERASE SQD2"/>
    <property type="match status" value="1"/>
</dbReference>
<dbReference type="GeneID" id="9131252"/>
<dbReference type="eggNOG" id="arCOG01403">
    <property type="taxonomic scope" value="Archaea"/>
</dbReference>
<dbReference type="CAZy" id="GT4">
    <property type="family name" value="Glycosyltransferase Family 4"/>
</dbReference>
<dbReference type="HOGENOM" id="CLU_009583_2_3_2"/>
<keyword evidence="3" id="KW-0808">Transferase</keyword>
<proteinExistence type="predicted"/>
<dbReference type="PANTHER" id="PTHR45947">
    <property type="entry name" value="SULFOQUINOVOSYL TRANSFERASE SQD2"/>
    <property type="match status" value="1"/>
</dbReference>
<name>D5VQR9_METIM</name>
<dbReference type="InterPro" id="IPR050194">
    <property type="entry name" value="Glycosyltransferase_grp1"/>
</dbReference>
<accession>D5VQR9</accession>
<dbReference type="RefSeq" id="WP_013099668.1">
    <property type="nucleotide sequence ID" value="NC_014122.1"/>
</dbReference>
<dbReference type="OrthoDB" id="132546at2157"/>
<dbReference type="SUPFAM" id="SSF53756">
    <property type="entry name" value="UDP-Glycosyltransferase/glycogen phosphorylase"/>
    <property type="match status" value="1"/>
</dbReference>
<dbReference type="Pfam" id="PF00534">
    <property type="entry name" value="Glycos_transf_1"/>
    <property type="match status" value="1"/>
</dbReference>
<evidence type="ECO:0000259" key="2">
    <source>
        <dbReference type="Pfam" id="PF13439"/>
    </source>
</evidence>
<dbReference type="GO" id="GO:0016757">
    <property type="term" value="F:glycosyltransferase activity"/>
    <property type="evidence" value="ECO:0007669"/>
    <property type="project" value="InterPro"/>
</dbReference>
<reference evidence="3" key="1">
    <citation type="submission" date="2010-04" db="EMBL/GenBank/DDBJ databases">
        <title>Complete sequence of Methanocaldococcus infernus ME.</title>
        <authorList>
            <consortium name="US DOE Joint Genome Institute"/>
            <person name="Lucas S."/>
            <person name="Copeland A."/>
            <person name="Lapidus A."/>
            <person name="Cheng J.-F."/>
            <person name="Bruce D."/>
            <person name="Goodwin L."/>
            <person name="Pitluck S."/>
            <person name="Munk A.C."/>
            <person name="Detter J.C."/>
            <person name="Han C."/>
            <person name="Tapia R."/>
            <person name="Land M."/>
            <person name="Hauser L."/>
            <person name="Kyrpides N."/>
            <person name="Mikhailova N."/>
            <person name="Sieprawska-Lupa M."/>
            <person name="Whitman W.B."/>
            <person name="Woyke T."/>
        </authorList>
    </citation>
    <scope>NUCLEOTIDE SEQUENCE [LARGE SCALE GENOMIC DNA]</scope>
    <source>
        <strain evidence="3">ME</strain>
    </source>
</reference>
<evidence type="ECO:0000313" key="4">
    <source>
        <dbReference type="Proteomes" id="UP000002061"/>
    </source>
</evidence>
<dbReference type="Proteomes" id="UP000002061">
    <property type="component" value="Chromosome"/>
</dbReference>
<dbReference type="InterPro" id="IPR028098">
    <property type="entry name" value="Glyco_trans_4-like_N"/>
</dbReference>